<evidence type="ECO:0000313" key="1">
    <source>
        <dbReference type="EMBL" id="KAG7054999.1"/>
    </source>
</evidence>
<dbReference type="EMBL" id="JAESDN010000002">
    <property type="protein sequence ID" value="KAG7054999.1"/>
    <property type="molecule type" value="Genomic_DNA"/>
</dbReference>
<sequence length="59" mass="6621">MKHKHAQTHDEVSAEPELSYGVMAVGSFKLPEIPEKDSVLFIPLRSVVRLKPPGRLTPR</sequence>
<protein>
    <submittedName>
        <fullName evidence="1">Uncharacterized protein</fullName>
    </submittedName>
</protein>
<comment type="caution">
    <text evidence="1">The sequence shown here is derived from an EMBL/GenBank/DDBJ whole genome shotgun (WGS) entry which is preliminary data.</text>
</comment>
<dbReference type="AlphaFoldDB" id="A0A9P7UFX4"/>
<gene>
    <name evidence="1" type="ORF">JMJ77_007468</name>
</gene>
<name>A0A9P7UFX4_9PEZI</name>
<reference evidence="1" key="1">
    <citation type="submission" date="2021-05" db="EMBL/GenBank/DDBJ databases">
        <title>Comparative genomics of three Colletotrichum scovillei strains and genetic complementation revealed genes involved fungal growth and virulence on chili pepper.</title>
        <authorList>
            <person name="Hsieh D.-K."/>
            <person name="Chuang S.-C."/>
            <person name="Chen C.-Y."/>
            <person name="Chao Y.-T."/>
            <person name="Lu M.-Y.J."/>
            <person name="Lee M.-H."/>
            <person name="Shih M.-C."/>
        </authorList>
    </citation>
    <scope>NUCLEOTIDE SEQUENCE</scope>
    <source>
        <strain evidence="1">Coll-153</strain>
    </source>
</reference>
<evidence type="ECO:0000313" key="2">
    <source>
        <dbReference type="Proteomes" id="UP000699042"/>
    </source>
</evidence>
<dbReference type="Proteomes" id="UP000699042">
    <property type="component" value="Unassembled WGS sequence"/>
</dbReference>
<organism evidence="1 2">
    <name type="scientific">Colletotrichum scovillei</name>
    <dbReference type="NCBI Taxonomy" id="1209932"/>
    <lineage>
        <taxon>Eukaryota</taxon>
        <taxon>Fungi</taxon>
        <taxon>Dikarya</taxon>
        <taxon>Ascomycota</taxon>
        <taxon>Pezizomycotina</taxon>
        <taxon>Sordariomycetes</taxon>
        <taxon>Hypocreomycetidae</taxon>
        <taxon>Glomerellales</taxon>
        <taxon>Glomerellaceae</taxon>
        <taxon>Colletotrichum</taxon>
        <taxon>Colletotrichum acutatum species complex</taxon>
    </lineage>
</organism>
<proteinExistence type="predicted"/>
<accession>A0A9P7UFX4</accession>
<keyword evidence="2" id="KW-1185">Reference proteome</keyword>